<evidence type="ECO:0000256" key="1">
    <source>
        <dbReference type="SAM" id="MobiDB-lite"/>
    </source>
</evidence>
<proteinExistence type="predicted"/>
<protein>
    <submittedName>
        <fullName evidence="2">Uncharacterized protein</fullName>
    </submittedName>
</protein>
<feature type="region of interest" description="Disordered" evidence="1">
    <location>
        <begin position="57"/>
        <end position="104"/>
    </location>
</feature>
<feature type="compositionally biased region" description="Pro residues" evidence="1">
    <location>
        <begin position="78"/>
        <end position="88"/>
    </location>
</feature>
<sequence>QCLCSFYFLQQRTCFRIFATKVLLQNFKDFYICFLFATRALFHKQADYCNKSFIQKHAPRKRRSPRASPDGGEGGSAPPVPAFAPPPVSTGSPTKVTSPPSSSSFRFLHLSVSHAAGAPFAGVITGPCCEARRQPRKTSPDTSSHRS</sequence>
<reference evidence="3" key="1">
    <citation type="journal article" date="2014" name="Science">
        <title>Ancient hybridizations among the ancestral genomes of bread wheat.</title>
        <authorList>
            <consortium name="International Wheat Genome Sequencing Consortium,"/>
            <person name="Marcussen T."/>
            <person name="Sandve S.R."/>
            <person name="Heier L."/>
            <person name="Spannagl M."/>
            <person name="Pfeifer M."/>
            <person name="Jakobsen K.S."/>
            <person name="Wulff B.B."/>
            <person name="Steuernagel B."/>
            <person name="Mayer K.F."/>
            <person name="Olsen O.A."/>
        </authorList>
    </citation>
    <scope>NUCLEOTIDE SEQUENCE [LARGE SCALE GENOMIC DNA]</scope>
    <source>
        <strain evidence="3">cv. AL8/78</strain>
    </source>
</reference>
<dbReference type="EnsemblPlants" id="AET6Gv20818900.5">
    <property type="protein sequence ID" value="AET6Gv20818900.5"/>
    <property type="gene ID" value="AET6Gv20818900"/>
</dbReference>
<reference evidence="2" key="5">
    <citation type="journal article" date="2021" name="G3 (Bethesda)">
        <title>Aegilops tauschii genome assembly Aet v5.0 features greater sequence contiguity and improved annotation.</title>
        <authorList>
            <person name="Wang L."/>
            <person name="Zhu T."/>
            <person name="Rodriguez J.C."/>
            <person name="Deal K.R."/>
            <person name="Dubcovsky J."/>
            <person name="McGuire P.E."/>
            <person name="Lux T."/>
            <person name="Spannagl M."/>
            <person name="Mayer K.F.X."/>
            <person name="Baldrich P."/>
            <person name="Meyers B.C."/>
            <person name="Huo N."/>
            <person name="Gu Y.Q."/>
            <person name="Zhou H."/>
            <person name="Devos K.M."/>
            <person name="Bennetzen J.L."/>
            <person name="Unver T."/>
            <person name="Budak H."/>
            <person name="Gulick P.J."/>
            <person name="Galiba G."/>
            <person name="Kalapos B."/>
            <person name="Nelson D.R."/>
            <person name="Li P."/>
            <person name="You F.M."/>
            <person name="Luo M.C."/>
            <person name="Dvorak J."/>
        </authorList>
    </citation>
    <scope>NUCLEOTIDE SEQUENCE [LARGE SCALE GENOMIC DNA]</scope>
    <source>
        <strain evidence="2">cv. AL8/78</strain>
    </source>
</reference>
<keyword evidence="3" id="KW-1185">Reference proteome</keyword>
<reference evidence="3" key="2">
    <citation type="journal article" date="2017" name="Nat. Plants">
        <title>The Aegilops tauschii genome reveals multiple impacts of transposons.</title>
        <authorList>
            <person name="Zhao G."/>
            <person name="Zou C."/>
            <person name="Li K."/>
            <person name="Wang K."/>
            <person name="Li T."/>
            <person name="Gao L."/>
            <person name="Zhang X."/>
            <person name="Wang H."/>
            <person name="Yang Z."/>
            <person name="Liu X."/>
            <person name="Jiang W."/>
            <person name="Mao L."/>
            <person name="Kong X."/>
            <person name="Jiao Y."/>
            <person name="Jia J."/>
        </authorList>
    </citation>
    <scope>NUCLEOTIDE SEQUENCE [LARGE SCALE GENOMIC DNA]</scope>
    <source>
        <strain evidence="3">cv. AL8/78</strain>
    </source>
</reference>
<reference evidence="2" key="3">
    <citation type="journal article" date="2017" name="Nature">
        <title>Genome sequence of the progenitor of the wheat D genome Aegilops tauschii.</title>
        <authorList>
            <person name="Luo M.C."/>
            <person name="Gu Y.Q."/>
            <person name="Puiu D."/>
            <person name="Wang H."/>
            <person name="Twardziok S.O."/>
            <person name="Deal K.R."/>
            <person name="Huo N."/>
            <person name="Zhu T."/>
            <person name="Wang L."/>
            <person name="Wang Y."/>
            <person name="McGuire P.E."/>
            <person name="Liu S."/>
            <person name="Long H."/>
            <person name="Ramasamy R.K."/>
            <person name="Rodriguez J.C."/>
            <person name="Van S.L."/>
            <person name="Yuan L."/>
            <person name="Wang Z."/>
            <person name="Xia Z."/>
            <person name="Xiao L."/>
            <person name="Anderson O.D."/>
            <person name="Ouyang S."/>
            <person name="Liang Y."/>
            <person name="Zimin A.V."/>
            <person name="Pertea G."/>
            <person name="Qi P."/>
            <person name="Bennetzen J.L."/>
            <person name="Dai X."/>
            <person name="Dawson M.W."/>
            <person name="Muller H.G."/>
            <person name="Kugler K."/>
            <person name="Rivarola-Duarte L."/>
            <person name="Spannagl M."/>
            <person name="Mayer K.F.X."/>
            <person name="Lu F.H."/>
            <person name="Bevan M.W."/>
            <person name="Leroy P."/>
            <person name="Li P."/>
            <person name="You F.M."/>
            <person name="Sun Q."/>
            <person name="Liu Z."/>
            <person name="Lyons E."/>
            <person name="Wicker T."/>
            <person name="Salzberg S.L."/>
            <person name="Devos K.M."/>
            <person name="Dvorak J."/>
        </authorList>
    </citation>
    <scope>NUCLEOTIDE SEQUENCE [LARGE SCALE GENOMIC DNA]</scope>
    <source>
        <strain evidence="2">cv. AL8/78</strain>
    </source>
</reference>
<evidence type="ECO:0000313" key="3">
    <source>
        <dbReference type="Proteomes" id="UP000015105"/>
    </source>
</evidence>
<feature type="compositionally biased region" description="Low complexity" evidence="1">
    <location>
        <begin position="89"/>
        <end position="104"/>
    </location>
</feature>
<name>A0A453PRB3_AEGTS</name>
<organism evidence="2 3">
    <name type="scientific">Aegilops tauschii subsp. strangulata</name>
    <name type="common">Goatgrass</name>
    <dbReference type="NCBI Taxonomy" id="200361"/>
    <lineage>
        <taxon>Eukaryota</taxon>
        <taxon>Viridiplantae</taxon>
        <taxon>Streptophyta</taxon>
        <taxon>Embryophyta</taxon>
        <taxon>Tracheophyta</taxon>
        <taxon>Spermatophyta</taxon>
        <taxon>Magnoliopsida</taxon>
        <taxon>Liliopsida</taxon>
        <taxon>Poales</taxon>
        <taxon>Poaceae</taxon>
        <taxon>BOP clade</taxon>
        <taxon>Pooideae</taxon>
        <taxon>Triticodae</taxon>
        <taxon>Triticeae</taxon>
        <taxon>Triticinae</taxon>
        <taxon>Aegilops</taxon>
    </lineage>
</organism>
<dbReference type="Gramene" id="AET6Gv20818900.5">
    <property type="protein sequence ID" value="AET6Gv20818900.5"/>
    <property type="gene ID" value="AET6Gv20818900"/>
</dbReference>
<reference evidence="2" key="4">
    <citation type="submission" date="2019-03" db="UniProtKB">
        <authorList>
            <consortium name="EnsemblPlants"/>
        </authorList>
    </citation>
    <scope>IDENTIFICATION</scope>
</reference>
<dbReference type="Proteomes" id="UP000015105">
    <property type="component" value="Chromosome 6D"/>
</dbReference>
<dbReference type="AlphaFoldDB" id="A0A453PRB3"/>
<accession>A0A453PRB3</accession>
<evidence type="ECO:0000313" key="2">
    <source>
        <dbReference type="EnsemblPlants" id="AET6Gv20818900.5"/>
    </source>
</evidence>